<evidence type="ECO:0000313" key="3">
    <source>
        <dbReference type="Proteomes" id="UP000324222"/>
    </source>
</evidence>
<feature type="region of interest" description="Disordered" evidence="1">
    <location>
        <begin position="46"/>
        <end position="84"/>
    </location>
</feature>
<protein>
    <submittedName>
        <fullName evidence="2">Uncharacterized protein</fullName>
    </submittedName>
</protein>
<proteinExistence type="predicted"/>
<feature type="compositionally biased region" description="Polar residues" evidence="1">
    <location>
        <begin position="46"/>
        <end position="56"/>
    </location>
</feature>
<accession>A0A5B7HZB7</accession>
<dbReference type="EMBL" id="VSRR010048381">
    <property type="protein sequence ID" value="MPC78421.1"/>
    <property type="molecule type" value="Genomic_DNA"/>
</dbReference>
<reference evidence="2 3" key="1">
    <citation type="submission" date="2019-05" db="EMBL/GenBank/DDBJ databases">
        <title>Another draft genome of Portunus trituberculatus and its Hox gene families provides insights of decapod evolution.</title>
        <authorList>
            <person name="Jeong J.-H."/>
            <person name="Song I."/>
            <person name="Kim S."/>
            <person name="Choi T."/>
            <person name="Kim D."/>
            <person name="Ryu S."/>
            <person name="Kim W."/>
        </authorList>
    </citation>
    <scope>NUCLEOTIDE SEQUENCE [LARGE SCALE GENOMIC DNA]</scope>
    <source>
        <tissue evidence="2">Muscle</tissue>
    </source>
</reference>
<sequence>MTNLTLTKQSLVLYTPQELHNAGEQEPLTQDTNRLTETANMTYLAATQHSLQQQQPGPRKNLGAIEEDSCPPKNSAPISSSVGR</sequence>
<evidence type="ECO:0000256" key="1">
    <source>
        <dbReference type="SAM" id="MobiDB-lite"/>
    </source>
</evidence>
<dbReference type="Proteomes" id="UP000324222">
    <property type="component" value="Unassembled WGS sequence"/>
</dbReference>
<organism evidence="2 3">
    <name type="scientific">Portunus trituberculatus</name>
    <name type="common">Swimming crab</name>
    <name type="synonym">Neptunus trituberculatus</name>
    <dbReference type="NCBI Taxonomy" id="210409"/>
    <lineage>
        <taxon>Eukaryota</taxon>
        <taxon>Metazoa</taxon>
        <taxon>Ecdysozoa</taxon>
        <taxon>Arthropoda</taxon>
        <taxon>Crustacea</taxon>
        <taxon>Multicrustacea</taxon>
        <taxon>Malacostraca</taxon>
        <taxon>Eumalacostraca</taxon>
        <taxon>Eucarida</taxon>
        <taxon>Decapoda</taxon>
        <taxon>Pleocyemata</taxon>
        <taxon>Brachyura</taxon>
        <taxon>Eubrachyura</taxon>
        <taxon>Portunoidea</taxon>
        <taxon>Portunidae</taxon>
        <taxon>Portuninae</taxon>
        <taxon>Portunus</taxon>
    </lineage>
</organism>
<dbReference type="AlphaFoldDB" id="A0A5B7HZB7"/>
<evidence type="ECO:0000313" key="2">
    <source>
        <dbReference type="EMBL" id="MPC78421.1"/>
    </source>
</evidence>
<name>A0A5B7HZB7_PORTR</name>
<keyword evidence="3" id="KW-1185">Reference proteome</keyword>
<gene>
    <name evidence="2" type="ORF">E2C01_072907</name>
</gene>
<comment type="caution">
    <text evidence="2">The sequence shown here is derived from an EMBL/GenBank/DDBJ whole genome shotgun (WGS) entry which is preliminary data.</text>
</comment>